<dbReference type="SMART" id="SM01345">
    <property type="entry name" value="Rapamycin_bind"/>
    <property type="match status" value="1"/>
</dbReference>
<dbReference type="EC" id="2.7.11.1" evidence="5"/>
<organism evidence="9 10">
    <name type="scientific">Tritrichomonas musculus</name>
    <dbReference type="NCBI Taxonomy" id="1915356"/>
    <lineage>
        <taxon>Eukaryota</taxon>
        <taxon>Metamonada</taxon>
        <taxon>Parabasalia</taxon>
        <taxon>Tritrichomonadida</taxon>
        <taxon>Tritrichomonadidae</taxon>
        <taxon>Tritrichomonas</taxon>
    </lineage>
</organism>
<dbReference type="PROSITE" id="PS50290">
    <property type="entry name" value="PI3_4_KINASE_3"/>
    <property type="match status" value="1"/>
</dbReference>
<dbReference type="InterPro" id="IPR011009">
    <property type="entry name" value="Kinase-like_dom_sf"/>
</dbReference>
<comment type="catalytic activity">
    <reaction evidence="3 5">
        <text>L-threonyl-[protein] + ATP = O-phospho-L-threonyl-[protein] + ADP + H(+)</text>
        <dbReference type="Rhea" id="RHEA:46608"/>
        <dbReference type="Rhea" id="RHEA-COMP:11060"/>
        <dbReference type="Rhea" id="RHEA-COMP:11605"/>
        <dbReference type="ChEBI" id="CHEBI:15378"/>
        <dbReference type="ChEBI" id="CHEBI:30013"/>
        <dbReference type="ChEBI" id="CHEBI:30616"/>
        <dbReference type="ChEBI" id="CHEBI:61977"/>
        <dbReference type="ChEBI" id="CHEBI:456216"/>
        <dbReference type="EC" id="2.7.11.1"/>
    </reaction>
</comment>
<dbReference type="InterPro" id="IPR036738">
    <property type="entry name" value="FRB_sf"/>
</dbReference>
<dbReference type="Pfam" id="PF02260">
    <property type="entry name" value="FATC"/>
    <property type="match status" value="1"/>
</dbReference>
<dbReference type="InterPro" id="IPR000403">
    <property type="entry name" value="PI3/4_kinase_cat_dom"/>
</dbReference>
<protein>
    <recommendedName>
        <fullName evidence="5">Serine/threonine-protein kinase TOR</fullName>
        <ecNumber evidence="5">2.7.11.1</ecNumber>
    </recommendedName>
</protein>
<dbReference type="InterPro" id="IPR050517">
    <property type="entry name" value="DDR_Repair_Kinase"/>
</dbReference>
<dbReference type="PROSITE" id="PS51190">
    <property type="entry name" value="FATC"/>
    <property type="match status" value="1"/>
</dbReference>
<gene>
    <name evidence="9" type="ORF">M9Y10_016807</name>
</gene>
<evidence type="ECO:0000259" key="6">
    <source>
        <dbReference type="PROSITE" id="PS50290"/>
    </source>
</evidence>
<dbReference type="InterPro" id="IPR036940">
    <property type="entry name" value="PI3/4_kinase_cat_sf"/>
</dbReference>
<dbReference type="InterPro" id="IPR014009">
    <property type="entry name" value="PIK_FAT"/>
</dbReference>
<dbReference type="SUPFAM" id="SSF47212">
    <property type="entry name" value="FKBP12-rapamycin-binding domain of FKBP-rapamycin-associated protein (FRAP)"/>
    <property type="match status" value="1"/>
</dbReference>
<dbReference type="InterPro" id="IPR026683">
    <property type="entry name" value="TOR_cat"/>
</dbReference>
<feature type="domain" description="PI3K/PI4K catalytic" evidence="6">
    <location>
        <begin position="1908"/>
        <end position="2232"/>
    </location>
</feature>
<feature type="domain" description="FATC" evidence="8">
    <location>
        <begin position="2216"/>
        <end position="2248"/>
    </location>
</feature>
<name>A0ABR2HYL0_9EUKA</name>
<dbReference type="Pfam" id="PF11865">
    <property type="entry name" value="mTOR_dom"/>
    <property type="match status" value="1"/>
</dbReference>
<dbReference type="Pfam" id="PF02259">
    <property type="entry name" value="FAT"/>
    <property type="match status" value="1"/>
</dbReference>
<evidence type="ECO:0000256" key="1">
    <source>
        <dbReference type="ARBA" id="ARBA00011031"/>
    </source>
</evidence>
<dbReference type="CDD" id="cd05169">
    <property type="entry name" value="PIKKc_TOR"/>
    <property type="match status" value="1"/>
</dbReference>
<dbReference type="Pfam" id="PF00454">
    <property type="entry name" value="PI3_PI4_kinase"/>
    <property type="match status" value="1"/>
</dbReference>
<dbReference type="SMART" id="SM01346">
    <property type="entry name" value="DUF3385"/>
    <property type="match status" value="1"/>
</dbReference>
<dbReference type="SMART" id="SM00146">
    <property type="entry name" value="PI3Kc"/>
    <property type="match status" value="1"/>
</dbReference>
<dbReference type="InterPro" id="IPR011989">
    <property type="entry name" value="ARM-like"/>
</dbReference>
<keyword evidence="5" id="KW-0808">Transferase</keyword>
<comment type="catalytic activity">
    <reaction evidence="4">
        <text>L-seryl-[protein] + ATP = O-phospho-L-seryl-[protein] + ADP + H(+)</text>
        <dbReference type="Rhea" id="RHEA:17989"/>
        <dbReference type="Rhea" id="RHEA-COMP:9863"/>
        <dbReference type="Rhea" id="RHEA-COMP:11604"/>
        <dbReference type="ChEBI" id="CHEBI:15378"/>
        <dbReference type="ChEBI" id="CHEBI:29999"/>
        <dbReference type="ChEBI" id="CHEBI:30616"/>
        <dbReference type="ChEBI" id="CHEBI:83421"/>
        <dbReference type="ChEBI" id="CHEBI:456216"/>
        <dbReference type="EC" id="2.7.11.1"/>
    </reaction>
</comment>
<dbReference type="Proteomes" id="UP001470230">
    <property type="component" value="Unassembled WGS sequence"/>
</dbReference>
<evidence type="ECO:0000313" key="9">
    <source>
        <dbReference type="EMBL" id="KAK8854248.1"/>
    </source>
</evidence>
<dbReference type="InterPro" id="IPR003151">
    <property type="entry name" value="PIK-rel_kinase_FAT"/>
</dbReference>
<dbReference type="Pfam" id="PF00637">
    <property type="entry name" value="Clathrin"/>
    <property type="match status" value="1"/>
</dbReference>
<dbReference type="InterPro" id="IPR003152">
    <property type="entry name" value="FATC_dom"/>
</dbReference>
<keyword evidence="10" id="KW-1185">Reference proteome</keyword>
<dbReference type="SUPFAM" id="SSF48371">
    <property type="entry name" value="ARM repeat"/>
    <property type="match status" value="1"/>
</dbReference>
<keyword evidence="5" id="KW-0547">Nucleotide-binding</keyword>
<evidence type="ECO:0000256" key="5">
    <source>
        <dbReference type="RuleBase" id="RU364109"/>
    </source>
</evidence>
<dbReference type="InterPro" id="IPR055358">
    <property type="entry name" value="CHCR"/>
</dbReference>
<dbReference type="PANTHER" id="PTHR11139">
    <property type="entry name" value="ATAXIA TELANGIECTASIA MUTATED ATM -RELATED"/>
    <property type="match status" value="1"/>
</dbReference>
<dbReference type="Pfam" id="PF08771">
    <property type="entry name" value="FRB_dom"/>
    <property type="match status" value="1"/>
</dbReference>
<dbReference type="Gene3D" id="1.10.1070.11">
    <property type="entry name" value="Phosphatidylinositol 3-/4-kinase, catalytic domain"/>
    <property type="match status" value="1"/>
</dbReference>
<keyword evidence="5" id="KW-0418">Kinase</keyword>
<evidence type="ECO:0000259" key="7">
    <source>
        <dbReference type="PROSITE" id="PS51189"/>
    </source>
</evidence>
<evidence type="ECO:0000256" key="3">
    <source>
        <dbReference type="ARBA" id="ARBA00047899"/>
    </source>
</evidence>
<proteinExistence type="inferred from homology"/>
<dbReference type="InterPro" id="IPR024585">
    <property type="entry name" value="mTOR_dom"/>
</dbReference>
<dbReference type="SMART" id="SM01343">
    <property type="entry name" value="FATC"/>
    <property type="match status" value="1"/>
</dbReference>
<dbReference type="SUPFAM" id="SSF56112">
    <property type="entry name" value="Protein kinase-like (PK-like)"/>
    <property type="match status" value="1"/>
</dbReference>
<keyword evidence="5" id="KW-0723">Serine/threonine-protein kinase</keyword>
<accession>A0ABR2HYL0</accession>
<dbReference type="EMBL" id="JAPFFF010000021">
    <property type="protein sequence ID" value="KAK8854248.1"/>
    <property type="molecule type" value="Genomic_DNA"/>
</dbReference>
<keyword evidence="5" id="KW-0067">ATP-binding</keyword>
<evidence type="ECO:0000256" key="4">
    <source>
        <dbReference type="ARBA" id="ARBA00048679"/>
    </source>
</evidence>
<comment type="similarity">
    <text evidence="1 5">Belongs to the PI3/PI4-kinase family.</text>
</comment>
<reference evidence="9 10" key="1">
    <citation type="submission" date="2024-04" db="EMBL/GenBank/DDBJ databases">
        <title>Tritrichomonas musculus Genome.</title>
        <authorList>
            <person name="Alves-Ferreira E."/>
            <person name="Grigg M."/>
            <person name="Lorenzi H."/>
            <person name="Galac M."/>
        </authorList>
    </citation>
    <scope>NUCLEOTIDE SEQUENCE [LARGE SCALE GENOMIC DNA]</scope>
    <source>
        <strain evidence="9 10">EAF2021</strain>
    </source>
</reference>
<evidence type="ECO:0000313" key="10">
    <source>
        <dbReference type="Proteomes" id="UP001470230"/>
    </source>
</evidence>
<evidence type="ECO:0000256" key="2">
    <source>
        <dbReference type="ARBA" id="ARBA00022737"/>
    </source>
</evidence>
<feature type="domain" description="FAT" evidence="7">
    <location>
        <begin position="1172"/>
        <end position="1724"/>
    </location>
</feature>
<evidence type="ECO:0000259" key="8">
    <source>
        <dbReference type="PROSITE" id="PS51190"/>
    </source>
</evidence>
<dbReference type="PROSITE" id="PS51189">
    <property type="entry name" value="FAT"/>
    <property type="match status" value="1"/>
</dbReference>
<comment type="caution">
    <text evidence="9">The sequence shown here is derived from an EMBL/GenBank/DDBJ whole genome shotgun (WGS) entry which is preliminary data.</text>
</comment>
<dbReference type="Gene3D" id="3.30.1010.10">
    <property type="entry name" value="Phosphatidylinositol 3-kinase Catalytic Subunit, Chain A, domain 4"/>
    <property type="match status" value="1"/>
</dbReference>
<sequence>MHDGDLSLHEFLDYPIKNYKEWKTRRKFLIKTLGPYLLSFSEAEITTIFTNMETELHILCTQRPTPEHVLRGLLEISILHFFKKSYDQIRELFPLITNQTTSMNRDICRAAMCCIRYVVEDSHDNVTLLKEPMDLARDYLKQENVNRYIFNALVILKEIARFIPSEIFIITLKHTSEIWRAACSDDTELSVIGSKVMEIHIINTPSNVKDTFAQSILIDCENVLHENKPGACHGAVLVCRAIYQHFPSLFNETKTSDILSKLLKAASTQSSTLLCVIYDFIMVLAQNFPSVFQPKANEYLLVLISQLMNGIGLPILLDKLNNLIHMYVINKYQNVQIQSVIDLVSFLAPNMQYIEYEEQIFDLLLNVLNLYPTTTVQSSIFLKCPPCKKYLQAIRARPSLISDLHEYLMEQFAIGIQTRSSLNEQLVSVKMVQLFDTFLFEAGEPLFEIFKPFVRSRYEEVRSSMAKTLAMFKTIESNNELLRMSFMDESKKVRLKALKYLDPSLLVQYSEAVTQLLVDSSFKVRRMALPLISIASKMSITITPLIVVFMNDFFASNVANSSPSRSAKTCSLLPVIGSCFQQGYEPFMTIITWLCLQFLYQGDEIEPVEPNTFIGEFEQKDILQCSHRDMIANSFASSNEISEKDVNKMRVYKCENEKWLEKRNTYLFMALGNLSLSLMSYLKQVIPVFVKTFNSKHTEVVYLSAIDALIKIILASESKFNFLTVFPDLLPSLLHLLSSESTSQQLAIAILKLTGTIGASRSSTEDQEDNTSVKQLFSAKSISYFTSYVMTLLIDIMKKDATPSVFEALTSVFVYDSENAVPYLKPVITTFLKVIEHDPKRNVLWNQLEMICLYSDINVLPYVDDMLPTLLENINLNSCINVCIVLSYNLKNNFEQSAKLLYPAAVHHLDTKKDDTFKYLVKLITLSIIFQNQCIEMFIDHSERLLNSGLNDYKTSKIMKAMSTLIQFQRMQIFSARMARMALQANSSLPQVHQLIYNVFMFGNIPEQMLNKLKNIPNIDKIKDAIDKGIMEIESLPFIKQIVIKLPTKTSSTYKNVYVTFRKDIVNVFDNPKKPQVYNNSKLWMDELVQNIVENSPIVAIRSCYQVIGQSHQFRYELFPIAFLSCWKNASKEEQKAFSEIINSILGLEKADPQIISLVDVIDRAGYPFEVEDDIIAESCKSTSRALYFLQRHHMFHPENMETVQELLKLNSKMGRLESARGLLASMSDKLDKQDMGKWSEQLGEWEKALEIYKSQKQPKFSNLVKCYAHLELWEEIRNQAEIFEHMKDKEKQECALWFAWAFYHSKDLKNVQYYMKFFPQNKDLNFIHFKTMFLIASENYEAANEYIEEGFKTLTTNLSVFNGSDANEASKRMVFAQHLIELSEALQMKQDFQTNPYSVLSKFSIWQNRLKNFSHESESWMKLIEIRSLVLSPADHSDSYLKMLSVLRKERRWKLIDAYCDRFFSKANSTHVLLSKLKIMWARGDKHKAVSLLITINNVFRDDNDESIERAFNNLQIEERKNLIEFLGIKNYDRMSDIQRITVIKKIKIDHSLDARLLRIQANWQYRLYTAKTSSATYLIEICKVFKKSLKIKSDDYRTWAGWAYASSRSLSHFSDKRSEFALNAIRGFLKATQLRPSESLEYLCQMFSIFFRYGEEVNLPESVKKEIIDLPPSIINQIVPQIVVHIAHKDPKIKKVVVAIITQFGSHHFQSVVFALNVLSQINDASKTEVAEVAKNIMDSLGTINPKIYHDAKLFIDGMVRSAVSWTELWLTALDTASKAQQMNDKASVISLIQKVFEMIEKPVCQYDQIFLRNYGSSLQRCRLNFENYKKKARKTPLDQPVEASVHRAMWDGFRSLYAEMDDKMKKMDKIQLSKVSSELASKSNFELAIPGTYSVVESSPMIDKIDPTLSIMSSQQHPRSVYMYDTKGQRYRFLLKGNEDLRLDQRIMQFFNLMNSLLKNNRTTADLGVSILDYAIVPFAPNAGLITWVTGADTFQQLVTDYRNNREIKMNIELEIASQNVGAIFNSLSALQRYEVYETVKEQTKGDELRQMLWLRSPDAIAWLKRNKIFTISTALMSMAGYTIGLGDRHPSNIMVQRHTGRCLHIDFGDSFEVTMKRPVLAERVPFRLTRMMINALDSGSYEGLFRKCCEDVLYVLRENRSSITAQMEVFVHEPIFYGKEIRQSGNAQRGILERIAAKLAGNDPAPYNDPDIIYDVGTQVDTLIKKASDPREYVRHYVGWCPFW</sequence>
<dbReference type="PANTHER" id="PTHR11139:SF9">
    <property type="entry name" value="SERINE_THREONINE-PROTEIN KINASE MTOR"/>
    <property type="match status" value="1"/>
</dbReference>
<dbReference type="InterPro" id="IPR009076">
    <property type="entry name" value="FRB_dom"/>
</dbReference>
<keyword evidence="2" id="KW-0677">Repeat</keyword>
<dbReference type="Gene3D" id="1.25.10.10">
    <property type="entry name" value="Leucine-rich Repeat Variant"/>
    <property type="match status" value="2"/>
</dbReference>
<dbReference type="InterPro" id="IPR016024">
    <property type="entry name" value="ARM-type_fold"/>
</dbReference>